<dbReference type="STRING" id="1314783.A0A165LVU4"/>
<organism evidence="3 4">
    <name type="scientific">Daedalea quercina L-15889</name>
    <dbReference type="NCBI Taxonomy" id="1314783"/>
    <lineage>
        <taxon>Eukaryota</taxon>
        <taxon>Fungi</taxon>
        <taxon>Dikarya</taxon>
        <taxon>Basidiomycota</taxon>
        <taxon>Agaricomycotina</taxon>
        <taxon>Agaricomycetes</taxon>
        <taxon>Polyporales</taxon>
        <taxon>Fomitopsis</taxon>
    </lineage>
</organism>
<sequence>MTNTMSSMGSESHISNGLQVKMEEAVASLPSEEQTLEDLGIERVARRSEVEKLREELRLVKQEQRAMLAAILQNPLAQIERHAQQLIEAAPAQEITELKEEKARLQCELQAVRAECLDVKAALEAAQGTAQRMQEELTTTRQELDRNIDKLNVAKDQRTAAILKLEELKKTGKAQDQPIESIMAELMAPRSQPTASETPWPVVVVLVLAVLGVLWLMVTACPPEQICTARPRA</sequence>
<feature type="coiled-coil region" evidence="1">
    <location>
        <begin position="95"/>
        <end position="171"/>
    </location>
</feature>
<evidence type="ECO:0000256" key="1">
    <source>
        <dbReference type="SAM" id="Coils"/>
    </source>
</evidence>
<feature type="coiled-coil region" evidence="1">
    <location>
        <begin position="36"/>
        <end position="70"/>
    </location>
</feature>
<evidence type="ECO:0000256" key="2">
    <source>
        <dbReference type="SAM" id="Phobius"/>
    </source>
</evidence>
<dbReference type="AlphaFoldDB" id="A0A165LVU4"/>
<reference evidence="3 4" key="1">
    <citation type="journal article" date="2016" name="Mol. Biol. Evol.">
        <title>Comparative Genomics of Early-Diverging Mushroom-Forming Fungi Provides Insights into the Origins of Lignocellulose Decay Capabilities.</title>
        <authorList>
            <person name="Nagy L.G."/>
            <person name="Riley R."/>
            <person name="Tritt A."/>
            <person name="Adam C."/>
            <person name="Daum C."/>
            <person name="Floudas D."/>
            <person name="Sun H."/>
            <person name="Yadav J.S."/>
            <person name="Pangilinan J."/>
            <person name="Larsson K.H."/>
            <person name="Matsuura K."/>
            <person name="Barry K."/>
            <person name="Labutti K."/>
            <person name="Kuo R."/>
            <person name="Ohm R.A."/>
            <person name="Bhattacharya S.S."/>
            <person name="Shirouzu T."/>
            <person name="Yoshinaga Y."/>
            <person name="Martin F.M."/>
            <person name="Grigoriev I.V."/>
            <person name="Hibbett D.S."/>
        </authorList>
    </citation>
    <scope>NUCLEOTIDE SEQUENCE [LARGE SCALE GENOMIC DNA]</scope>
    <source>
        <strain evidence="3 4">L-15889</strain>
    </source>
</reference>
<keyword evidence="2" id="KW-0472">Membrane</keyword>
<evidence type="ECO:0000313" key="3">
    <source>
        <dbReference type="EMBL" id="KZT64910.1"/>
    </source>
</evidence>
<feature type="transmembrane region" description="Helical" evidence="2">
    <location>
        <begin position="200"/>
        <end position="218"/>
    </location>
</feature>
<proteinExistence type="predicted"/>
<keyword evidence="2" id="KW-1133">Transmembrane helix</keyword>
<keyword evidence="2" id="KW-0812">Transmembrane</keyword>
<accession>A0A165LVU4</accession>
<name>A0A165LVU4_9APHY</name>
<dbReference type="Proteomes" id="UP000076727">
    <property type="component" value="Unassembled WGS sequence"/>
</dbReference>
<gene>
    <name evidence="3" type="ORF">DAEQUDRAFT_568666</name>
</gene>
<evidence type="ECO:0000313" key="4">
    <source>
        <dbReference type="Proteomes" id="UP000076727"/>
    </source>
</evidence>
<keyword evidence="4" id="KW-1185">Reference proteome</keyword>
<keyword evidence="1" id="KW-0175">Coiled coil</keyword>
<protein>
    <submittedName>
        <fullName evidence="3">Uncharacterized protein</fullName>
    </submittedName>
</protein>
<dbReference type="EMBL" id="KV429115">
    <property type="protein sequence ID" value="KZT64910.1"/>
    <property type="molecule type" value="Genomic_DNA"/>
</dbReference>